<protein>
    <submittedName>
        <fullName evidence="1">Uncharacterized protein</fullName>
    </submittedName>
</protein>
<name>A0A9P0K637_ACAOB</name>
<evidence type="ECO:0000313" key="2">
    <source>
        <dbReference type="Proteomes" id="UP001152888"/>
    </source>
</evidence>
<evidence type="ECO:0000313" key="1">
    <source>
        <dbReference type="EMBL" id="CAH1967898.1"/>
    </source>
</evidence>
<dbReference type="EMBL" id="CAKOFQ010006749">
    <property type="protein sequence ID" value="CAH1967898.1"/>
    <property type="molecule type" value="Genomic_DNA"/>
</dbReference>
<keyword evidence="2" id="KW-1185">Reference proteome</keyword>
<comment type="caution">
    <text evidence="1">The sequence shown here is derived from an EMBL/GenBank/DDBJ whole genome shotgun (WGS) entry which is preliminary data.</text>
</comment>
<accession>A0A9P0K637</accession>
<sequence>RRIPIEWFYAKIVFRYFAFTRFAPPSQYSLRRHAVCLVTPSPNHVDPDVLSIPLPSRTLSISSTHSVVIVSSSGVFCVDFANSCFFILTYHFQEFIISVVCNCIIHFSIS</sequence>
<gene>
    <name evidence="1" type="ORF">ACAOBT_LOCUS7590</name>
</gene>
<proteinExistence type="predicted"/>
<feature type="non-terminal residue" evidence="1">
    <location>
        <position position="1"/>
    </location>
</feature>
<dbReference type="AlphaFoldDB" id="A0A9P0K637"/>
<reference evidence="1" key="1">
    <citation type="submission" date="2022-03" db="EMBL/GenBank/DDBJ databases">
        <authorList>
            <person name="Sayadi A."/>
        </authorList>
    </citation>
    <scope>NUCLEOTIDE SEQUENCE</scope>
</reference>
<dbReference type="Proteomes" id="UP001152888">
    <property type="component" value="Unassembled WGS sequence"/>
</dbReference>
<organism evidence="1 2">
    <name type="scientific">Acanthoscelides obtectus</name>
    <name type="common">Bean weevil</name>
    <name type="synonym">Bruchus obtectus</name>
    <dbReference type="NCBI Taxonomy" id="200917"/>
    <lineage>
        <taxon>Eukaryota</taxon>
        <taxon>Metazoa</taxon>
        <taxon>Ecdysozoa</taxon>
        <taxon>Arthropoda</taxon>
        <taxon>Hexapoda</taxon>
        <taxon>Insecta</taxon>
        <taxon>Pterygota</taxon>
        <taxon>Neoptera</taxon>
        <taxon>Endopterygota</taxon>
        <taxon>Coleoptera</taxon>
        <taxon>Polyphaga</taxon>
        <taxon>Cucujiformia</taxon>
        <taxon>Chrysomeloidea</taxon>
        <taxon>Chrysomelidae</taxon>
        <taxon>Bruchinae</taxon>
        <taxon>Bruchini</taxon>
        <taxon>Acanthoscelides</taxon>
    </lineage>
</organism>